<sequence length="254" mass="27503">MSDYHSQTGSIPIGREEAALDPGLRKFMLGVYVKMALGLIWSAGLAFAVGTIPQITYAVLTPPVVYIVQWGPVAILLGSNFFMRNASPMASGILYWTVVTLMGLGLGFWVAVAAQATSVSTVGGQTLTVTFATMAKAFLITAGAFGALSLFGYTTKRNLSGLHSMVIMSAWGLFAIGLLSFFFRSEMFELILQAATLVLFSVLVATQTNQLRESYYYLANDQRGQAVMTNFGALNLYIAFVAIFQTLLSFMSRD</sequence>
<evidence type="ECO:0000256" key="5">
    <source>
        <dbReference type="ARBA" id="ARBA00023136"/>
    </source>
</evidence>
<feature type="transmembrane region" description="Helical" evidence="6">
    <location>
        <begin position="165"/>
        <end position="184"/>
    </location>
</feature>
<proteinExistence type="inferred from homology"/>
<organism evidence="7 8">
    <name type="scientific">Terricaulis silvestris</name>
    <dbReference type="NCBI Taxonomy" id="2686094"/>
    <lineage>
        <taxon>Bacteria</taxon>
        <taxon>Pseudomonadati</taxon>
        <taxon>Pseudomonadota</taxon>
        <taxon>Alphaproteobacteria</taxon>
        <taxon>Caulobacterales</taxon>
        <taxon>Caulobacteraceae</taxon>
        <taxon>Terricaulis</taxon>
    </lineage>
</organism>
<dbReference type="InterPro" id="IPR006214">
    <property type="entry name" value="Bax_inhibitor_1-related"/>
</dbReference>
<dbReference type="PANTHER" id="PTHR23291">
    <property type="entry name" value="BAX INHIBITOR-RELATED"/>
    <property type="match status" value="1"/>
</dbReference>
<protein>
    <submittedName>
        <fullName evidence="7">Inner membrane protein YbhL</fullName>
    </submittedName>
</protein>
<dbReference type="CDD" id="cd10432">
    <property type="entry name" value="BI-1-like_bacterial"/>
    <property type="match status" value="1"/>
</dbReference>
<accession>A0A6I6MJF2</accession>
<dbReference type="Pfam" id="PF01027">
    <property type="entry name" value="Bax1-I"/>
    <property type="match status" value="1"/>
</dbReference>
<name>A0A6I6MJF2_9CAUL</name>
<keyword evidence="3 6" id="KW-0812">Transmembrane</keyword>
<reference evidence="8" key="1">
    <citation type="submission" date="2019-12" db="EMBL/GenBank/DDBJ databases">
        <title>Complete genome of Terracaulis silvestris 0127_4.</title>
        <authorList>
            <person name="Vieira S."/>
            <person name="Riedel T."/>
            <person name="Sproer C."/>
            <person name="Pascual J."/>
            <person name="Boedeker C."/>
            <person name="Overmann J."/>
        </authorList>
    </citation>
    <scope>NUCLEOTIDE SEQUENCE [LARGE SCALE GENOMIC DNA]</scope>
    <source>
        <strain evidence="8">0127_4</strain>
    </source>
</reference>
<dbReference type="PANTHER" id="PTHR23291:SF50">
    <property type="entry name" value="PROTEIN LIFEGUARD 4"/>
    <property type="match status" value="1"/>
</dbReference>
<gene>
    <name evidence="7" type="primary">ybhL</name>
    <name evidence="7" type="ORF">DSM104635_02234</name>
</gene>
<feature type="transmembrane region" description="Helical" evidence="6">
    <location>
        <begin position="190"/>
        <end position="206"/>
    </location>
</feature>
<dbReference type="GO" id="GO:0005886">
    <property type="term" value="C:plasma membrane"/>
    <property type="evidence" value="ECO:0007669"/>
    <property type="project" value="TreeGrafter"/>
</dbReference>
<evidence type="ECO:0000256" key="4">
    <source>
        <dbReference type="ARBA" id="ARBA00022989"/>
    </source>
</evidence>
<feature type="transmembrane region" description="Helical" evidence="6">
    <location>
        <begin position="64"/>
        <end position="82"/>
    </location>
</feature>
<feature type="transmembrane region" description="Helical" evidence="6">
    <location>
        <begin position="134"/>
        <end position="153"/>
    </location>
</feature>
<feature type="transmembrane region" description="Helical" evidence="6">
    <location>
        <begin position="94"/>
        <end position="114"/>
    </location>
</feature>
<evidence type="ECO:0000256" key="3">
    <source>
        <dbReference type="ARBA" id="ARBA00022692"/>
    </source>
</evidence>
<evidence type="ECO:0000256" key="6">
    <source>
        <dbReference type="RuleBase" id="RU004379"/>
    </source>
</evidence>
<keyword evidence="5 6" id="KW-0472">Membrane</keyword>
<keyword evidence="8" id="KW-1185">Reference proteome</keyword>
<dbReference type="EMBL" id="CP047045">
    <property type="protein sequence ID" value="QGZ95385.1"/>
    <property type="molecule type" value="Genomic_DNA"/>
</dbReference>
<comment type="subcellular location">
    <subcellularLocation>
        <location evidence="1">Membrane</location>
        <topology evidence="1">Multi-pass membrane protein</topology>
    </subcellularLocation>
</comment>
<evidence type="ECO:0000313" key="7">
    <source>
        <dbReference type="EMBL" id="QGZ95385.1"/>
    </source>
</evidence>
<feature type="transmembrane region" description="Helical" evidence="6">
    <location>
        <begin position="31"/>
        <end position="52"/>
    </location>
</feature>
<dbReference type="Proteomes" id="UP000431269">
    <property type="component" value="Chromosome"/>
</dbReference>
<feature type="transmembrane region" description="Helical" evidence="6">
    <location>
        <begin position="227"/>
        <end position="248"/>
    </location>
</feature>
<dbReference type="RefSeq" id="WP_158766248.1">
    <property type="nucleotide sequence ID" value="NZ_CP047045.1"/>
</dbReference>
<evidence type="ECO:0000313" key="8">
    <source>
        <dbReference type="Proteomes" id="UP000431269"/>
    </source>
</evidence>
<evidence type="ECO:0000256" key="1">
    <source>
        <dbReference type="ARBA" id="ARBA00004141"/>
    </source>
</evidence>
<evidence type="ECO:0000256" key="2">
    <source>
        <dbReference type="ARBA" id="ARBA00010350"/>
    </source>
</evidence>
<keyword evidence="4 6" id="KW-1133">Transmembrane helix</keyword>
<dbReference type="KEGG" id="tsv:DSM104635_02234"/>
<comment type="similarity">
    <text evidence="2 6">Belongs to the BI1 family.</text>
</comment>
<dbReference type="AlphaFoldDB" id="A0A6I6MJF2"/>